<dbReference type="RefSeq" id="WP_109812076.1">
    <property type="nucleotide sequence ID" value="NZ_QGKU01000038.1"/>
</dbReference>
<sequence>MDGAHRFPCSACGADVLFDPGTGGLRCPHCGHEDPIGAPSGPWGGPIGAIREQDYAAALEGGLTEDAYEETRVLGCTSCGAQVELDGTTQGTVCPFCASPVVGTAGVNRHIKPRAVLPFALDERTARAAMTDWLGRLWFAPNGLTRYARKGRAMDGVYVPYWTFDARTRSHYAGHRGTVYHVSRSVVRNGQRHTEQVPQIRWRAVTGAVARDFDDVLVLGSRALPRDFTQGLPPWDLTQLRPYAPEYLAGLRTEAYGVPLDEAFGDARTQMDRQIERDVRFDIGGDRQRVDRISTEIGEVTFKHVLLPIWIAAYRYGGRSYRIVINGQTGRVQGERPWSAWKIALAVLAGALLAAGFGFLAANG</sequence>
<dbReference type="Proteomes" id="UP000245680">
    <property type="component" value="Unassembled WGS sequence"/>
</dbReference>
<evidence type="ECO:0000313" key="3">
    <source>
        <dbReference type="Proteomes" id="UP000245680"/>
    </source>
</evidence>
<dbReference type="PANTHER" id="PTHR37826:SF3">
    <property type="entry name" value="J DOMAIN-CONTAINING PROTEIN"/>
    <property type="match status" value="1"/>
</dbReference>
<dbReference type="AlphaFoldDB" id="A0A2V2LGW6"/>
<dbReference type="OrthoDB" id="3182597at2"/>
<reference evidence="2 3" key="1">
    <citation type="submission" date="2018-05" db="EMBL/GenBank/DDBJ databases">
        <title>Rhodobacteraceae gen. nov., sp. nov. isolated from sea water.</title>
        <authorList>
            <person name="Ren Y."/>
        </authorList>
    </citation>
    <scope>NUCLEOTIDE SEQUENCE [LARGE SCALE GENOMIC DNA]</scope>
    <source>
        <strain evidence="2 3">TG-679</strain>
    </source>
</reference>
<evidence type="ECO:0000313" key="2">
    <source>
        <dbReference type="EMBL" id="PWR02407.1"/>
    </source>
</evidence>
<keyword evidence="1" id="KW-1133">Transmembrane helix</keyword>
<keyword evidence="1" id="KW-0472">Membrane</keyword>
<keyword evidence="1" id="KW-0812">Transmembrane</keyword>
<evidence type="ECO:0000256" key="1">
    <source>
        <dbReference type="SAM" id="Phobius"/>
    </source>
</evidence>
<organism evidence="2 3">
    <name type="scientific">Meridianimarinicoccus roseus</name>
    <dbReference type="NCBI Taxonomy" id="2072018"/>
    <lineage>
        <taxon>Bacteria</taxon>
        <taxon>Pseudomonadati</taxon>
        <taxon>Pseudomonadota</taxon>
        <taxon>Alphaproteobacteria</taxon>
        <taxon>Rhodobacterales</taxon>
        <taxon>Paracoccaceae</taxon>
        <taxon>Meridianimarinicoccus</taxon>
    </lineage>
</organism>
<dbReference type="EMBL" id="QGKU01000038">
    <property type="protein sequence ID" value="PWR02407.1"/>
    <property type="molecule type" value="Genomic_DNA"/>
</dbReference>
<keyword evidence="2" id="KW-0547">Nucleotide-binding</keyword>
<gene>
    <name evidence="2" type="ORF">DKT77_12150</name>
</gene>
<keyword evidence="2" id="KW-0347">Helicase</keyword>
<keyword evidence="2" id="KW-0067">ATP-binding</keyword>
<comment type="caution">
    <text evidence="2">The sequence shown here is derived from an EMBL/GenBank/DDBJ whole genome shotgun (WGS) entry which is preliminary data.</text>
</comment>
<dbReference type="PANTHER" id="PTHR37826">
    <property type="entry name" value="FLOTILLIN BAND_7_5 DOMAIN PROTEIN"/>
    <property type="match status" value="1"/>
</dbReference>
<keyword evidence="2" id="KW-0378">Hydrolase</keyword>
<accession>A0A2V2LGW6</accession>
<feature type="transmembrane region" description="Helical" evidence="1">
    <location>
        <begin position="343"/>
        <end position="362"/>
    </location>
</feature>
<name>A0A2V2LGW6_9RHOB</name>
<keyword evidence="3" id="KW-1185">Reference proteome</keyword>
<protein>
    <submittedName>
        <fullName evidence="2">Primosomal protein N' (Replication factor Y)-superfamily II helicase</fullName>
    </submittedName>
</protein>
<dbReference type="GO" id="GO:0004386">
    <property type="term" value="F:helicase activity"/>
    <property type="evidence" value="ECO:0007669"/>
    <property type="project" value="UniProtKB-KW"/>
</dbReference>
<dbReference type="Gene3D" id="2.20.28.30">
    <property type="entry name" value="RNA polymerase ii, chain L"/>
    <property type="match status" value="1"/>
</dbReference>
<proteinExistence type="predicted"/>